<comment type="caution">
    <text evidence="2">The sequence shown here is derived from an EMBL/GenBank/DDBJ whole genome shotgun (WGS) entry which is preliminary data.</text>
</comment>
<evidence type="ECO:0000256" key="1">
    <source>
        <dbReference type="SAM" id="MobiDB-lite"/>
    </source>
</evidence>
<organism evidence="2 3">
    <name type="scientific">Puccinia graminis f. sp. tritici</name>
    <dbReference type="NCBI Taxonomy" id="56615"/>
    <lineage>
        <taxon>Eukaryota</taxon>
        <taxon>Fungi</taxon>
        <taxon>Dikarya</taxon>
        <taxon>Basidiomycota</taxon>
        <taxon>Pucciniomycotina</taxon>
        <taxon>Pucciniomycetes</taxon>
        <taxon>Pucciniales</taxon>
        <taxon>Pucciniaceae</taxon>
        <taxon>Puccinia</taxon>
    </lineage>
</organism>
<reference evidence="2 3" key="1">
    <citation type="submission" date="2019-05" db="EMBL/GenBank/DDBJ databases">
        <title>Emergence of the Ug99 lineage of the wheat stem rust pathogen through somatic hybridization.</title>
        <authorList>
            <person name="Li F."/>
            <person name="Upadhyaya N.M."/>
            <person name="Sperschneider J."/>
            <person name="Matny O."/>
            <person name="Nguyen-Phuc H."/>
            <person name="Mago R."/>
            <person name="Raley C."/>
            <person name="Miller M.E."/>
            <person name="Silverstein K.A.T."/>
            <person name="Henningsen E."/>
            <person name="Hirsch C.D."/>
            <person name="Visser B."/>
            <person name="Pretorius Z.A."/>
            <person name="Steffenson B.J."/>
            <person name="Schwessinger B."/>
            <person name="Dodds P.N."/>
            <person name="Figueroa M."/>
        </authorList>
    </citation>
    <scope>NUCLEOTIDE SEQUENCE [LARGE SCALE GENOMIC DNA]</scope>
    <source>
        <strain evidence="2 3">Ug99</strain>
    </source>
</reference>
<evidence type="ECO:0000313" key="3">
    <source>
        <dbReference type="Proteomes" id="UP000325313"/>
    </source>
</evidence>
<feature type="compositionally biased region" description="Polar residues" evidence="1">
    <location>
        <begin position="42"/>
        <end position="75"/>
    </location>
</feature>
<proteinExistence type="predicted"/>
<feature type="compositionally biased region" description="Basic and acidic residues" evidence="1">
    <location>
        <begin position="194"/>
        <end position="203"/>
    </location>
</feature>
<protein>
    <recommendedName>
        <fullName evidence="4">hAT-like transposase RNase-H fold domain-containing protein</fullName>
    </recommendedName>
</protein>
<dbReference type="PANTHER" id="PTHR47501:SF5">
    <property type="entry name" value="HAT C-TERMINAL DIMERISATION DOMAIN-CONTAINING PROTEIN"/>
    <property type="match status" value="1"/>
</dbReference>
<dbReference type="Proteomes" id="UP000325313">
    <property type="component" value="Unassembled WGS sequence"/>
</dbReference>
<evidence type="ECO:0008006" key="4">
    <source>
        <dbReference type="Google" id="ProtNLM"/>
    </source>
</evidence>
<feature type="region of interest" description="Disordered" evidence="1">
    <location>
        <begin position="1"/>
        <end position="144"/>
    </location>
</feature>
<feature type="compositionally biased region" description="Basic residues" evidence="1">
    <location>
        <begin position="99"/>
        <end position="110"/>
    </location>
</feature>
<dbReference type="PANTHER" id="PTHR47501">
    <property type="entry name" value="TRANSPOSASE-RELATED"/>
    <property type="match status" value="1"/>
</dbReference>
<sequence length="663" mass="74961">MARSSVSPCGTPSQTPSRQSSRITTPLRSHGNFVRSNRDSRQSLQPQTSRQIQTPNPESETESVSQTKSTQPFQKQSRKRHRPQILSSTDQSHASAAKSKQKKKKKKKNVVRTNNKDDSDQVGGAIDITQDSDHNNSKVKKVSKKNSEFDDILEYFEPPFHANEGDTGEKSSHRCKWCSGPYKKSKGTNSNLTKHRDGTKERPACSGRSDAIAFGAKLPLTAMEIEFNKQNHKEDLIHNYAQNTVFEMRVLNQLLVMWLIRYLLPWSRMQDFLLRVAFYYARRNIIIYGQSWAANEAHNLYLNLQSKVIASLHIALILNARLKALRQSTDGLVESRGDTLGFAPDLVPIIEESEEREEPDQFVAEDVALEFRPQGQAESRTGSDGCNGDGDLDSSDIPDNGGSNIDTVLKKVDFIIQRITSSAAKRSKYKTWCTKLDFNGLSLIAGYGICWNIVFQSRHRGYQARKIIDKLIENENDCQEQEGGKNYFDSVEVSRSKWEMVNRLNDTLSEFYFLTKKMVGDHSSGCLLISEYQYIKEFLTEKIESSSEPEFKKMPEQMLAKTNTYLNEALRCDVILIATALNPSFRLSIFKFSFPSHHNHTQNLLESLFNTRKAEISVPTESAPPVAADKSKSIKQARKQTDYFPDSVKAPVADELAIYLGGP</sequence>
<dbReference type="AlphaFoldDB" id="A0A5B0RKW1"/>
<dbReference type="SUPFAM" id="SSF53098">
    <property type="entry name" value="Ribonuclease H-like"/>
    <property type="match status" value="1"/>
</dbReference>
<feature type="region of interest" description="Disordered" evidence="1">
    <location>
        <begin position="374"/>
        <end position="400"/>
    </location>
</feature>
<accession>A0A5B0RKW1</accession>
<evidence type="ECO:0000313" key="2">
    <source>
        <dbReference type="EMBL" id="KAA1125922.1"/>
    </source>
</evidence>
<feature type="region of interest" description="Disordered" evidence="1">
    <location>
        <begin position="186"/>
        <end position="206"/>
    </location>
</feature>
<dbReference type="PROSITE" id="PS50096">
    <property type="entry name" value="IQ"/>
    <property type="match status" value="1"/>
</dbReference>
<dbReference type="EMBL" id="VDEP01000174">
    <property type="protein sequence ID" value="KAA1125922.1"/>
    <property type="molecule type" value="Genomic_DNA"/>
</dbReference>
<dbReference type="InterPro" id="IPR012337">
    <property type="entry name" value="RNaseH-like_sf"/>
</dbReference>
<gene>
    <name evidence="2" type="ORF">PGTUg99_020893</name>
</gene>
<feature type="compositionally biased region" description="Polar residues" evidence="1">
    <location>
        <begin position="1"/>
        <end position="27"/>
    </location>
</feature>
<name>A0A5B0RKW1_PUCGR</name>